<accession>A0A0A9D9Q4</accession>
<name>A0A0A9D9Q4_ARUDO</name>
<evidence type="ECO:0000313" key="2">
    <source>
        <dbReference type="EMBL" id="JAD85324.1"/>
    </source>
</evidence>
<organism evidence="2">
    <name type="scientific">Arundo donax</name>
    <name type="common">Giant reed</name>
    <name type="synonym">Donax arundinaceus</name>
    <dbReference type="NCBI Taxonomy" id="35708"/>
    <lineage>
        <taxon>Eukaryota</taxon>
        <taxon>Viridiplantae</taxon>
        <taxon>Streptophyta</taxon>
        <taxon>Embryophyta</taxon>
        <taxon>Tracheophyta</taxon>
        <taxon>Spermatophyta</taxon>
        <taxon>Magnoliopsida</taxon>
        <taxon>Liliopsida</taxon>
        <taxon>Poales</taxon>
        <taxon>Poaceae</taxon>
        <taxon>PACMAD clade</taxon>
        <taxon>Arundinoideae</taxon>
        <taxon>Arundineae</taxon>
        <taxon>Arundo</taxon>
    </lineage>
</organism>
<sequence>MQARVDGKISIQQAADLVKGLNKWAARPGPAALGRSAVEVAGAPARRSQEGQMESAAAGMKKAAGWGWLRARSCWSSRWRRRFSSVNVSQQRLRSSQSTSVCFNLVLALLFWNHTSTCLGLRFSCFAKATFCLGLRVLCSLKRSSSIADCSLVSLSFLRLLHPSSSSAATADDTAEWTALSTASSSSSSTACSSLFTPAISGRTGMVRPPSSAGRLSDSDGSGAHDGEGGCSLGWWLPEPRERPSASPTSSCSIHSYLLLLFLV</sequence>
<proteinExistence type="predicted"/>
<protein>
    <submittedName>
        <fullName evidence="2">Uncharacterized protein</fullName>
    </submittedName>
</protein>
<dbReference type="AlphaFoldDB" id="A0A0A9D9Q4"/>
<dbReference type="EMBL" id="GBRH01212571">
    <property type="protein sequence ID" value="JAD85324.1"/>
    <property type="molecule type" value="Transcribed_RNA"/>
</dbReference>
<reference evidence="2" key="2">
    <citation type="journal article" date="2015" name="Data Brief">
        <title>Shoot transcriptome of the giant reed, Arundo donax.</title>
        <authorList>
            <person name="Barrero R.A."/>
            <person name="Guerrero F.D."/>
            <person name="Moolhuijzen P."/>
            <person name="Goolsby J.A."/>
            <person name="Tidwell J."/>
            <person name="Bellgard S.E."/>
            <person name="Bellgard M.I."/>
        </authorList>
    </citation>
    <scope>NUCLEOTIDE SEQUENCE</scope>
    <source>
        <tissue evidence="2">Shoot tissue taken approximately 20 cm above the soil surface</tissue>
    </source>
</reference>
<evidence type="ECO:0000256" key="1">
    <source>
        <dbReference type="SAM" id="MobiDB-lite"/>
    </source>
</evidence>
<feature type="region of interest" description="Disordered" evidence="1">
    <location>
        <begin position="202"/>
        <end position="227"/>
    </location>
</feature>
<reference evidence="2" key="1">
    <citation type="submission" date="2014-09" db="EMBL/GenBank/DDBJ databases">
        <authorList>
            <person name="Magalhaes I.L.F."/>
            <person name="Oliveira U."/>
            <person name="Santos F.R."/>
            <person name="Vidigal T.H.D.A."/>
            <person name="Brescovit A.D."/>
            <person name="Santos A.J."/>
        </authorList>
    </citation>
    <scope>NUCLEOTIDE SEQUENCE</scope>
    <source>
        <tissue evidence="2">Shoot tissue taken approximately 20 cm above the soil surface</tissue>
    </source>
</reference>